<dbReference type="SMART" id="SM00249">
    <property type="entry name" value="PHD"/>
    <property type="match status" value="3"/>
</dbReference>
<organism evidence="6 7">
    <name type="scientific">Theileria equi strain WA</name>
    <dbReference type="NCBI Taxonomy" id="1537102"/>
    <lineage>
        <taxon>Eukaryota</taxon>
        <taxon>Sar</taxon>
        <taxon>Alveolata</taxon>
        <taxon>Apicomplexa</taxon>
        <taxon>Aconoidasida</taxon>
        <taxon>Piroplasmida</taxon>
        <taxon>Theileriidae</taxon>
        <taxon>Theileria</taxon>
    </lineage>
</organism>
<gene>
    <name evidence="6" type="ORF">BEWA_001270</name>
</gene>
<dbReference type="GO" id="GO:0008270">
    <property type="term" value="F:zinc ion binding"/>
    <property type="evidence" value="ECO:0007669"/>
    <property type="project" value="UniProtKB-KW"/>
</dbReference>
<keyword evidence="1" id="KW-0479">Metal-binding</keyword>
<proteinExistence type="predicted"/>
<evidence type="ECO:0000256" key="2">
    <source>
        <dbReference type="ARBA" id="ARBA00022771"/>
    </source>
</evidence>
<name>L0AYS4_THEEQ</name>
<dbReference type="OrthoDB" id="787137at2759"/>
<dbReference type="InterPro" id="IPR019786">
    <property type="entry name" value="Zinc_finger_PHD-type_CS"/>
</dbReference>
<dbReference type="Pfam" id="PF00628">
    <property type="entry name" value="PHD"/>
    <property type="match status" value="2"/>
</dbReference>
<evidence type="ECO:0000256" key="3">
    <source>
        <dbReference type="ARBA" id="ARBA00022833"/>
    </source>
</evidence>
<feature type="domain" description="PHD-type" evidence="5">
    <location>
        <begin position="174"/>
        <end position="234"/>
    </location>
</feature>
<evidence type="ECO:0000313" key="6">
    <source>
        <dbReference type="EMBL" id="AFZ80720.1"/>
    </source>
</evidence>
<protein>
    <recommendedName>
        <fullName evidence="5">PHD-type domain-containing protein</fullName>
    </recommendedName>
</protein>
<dbReference type="Gene3D" id="3.30.40.10">
    <property type="entry name" value="Zinc/RING finger domain, C3HC4 (zinc finger)"/>
    <property type="match status" value="3"/>
</dbReference>
<evidence type="ECO:0000313" key="7">
    <source>
        <dbReference type="Proteomes" id="UP000031512"/>
    </source>
</evidence>
<evidence type="ECO:0000256" key="4">
    <source>
        <dbReference type="PROSITE-ProRule" id="PRU00146"/>
    </source>
</evidence>
<dbReference type="InterPro" id="IPR011011">
    <property type="entry name" value="Znf_FYVE_PHD"/>
</dbReference>
<dbReference type="VEuPathDB" id="PiroplasmaDB:BEWA_001270"/>
<dbReference type="Proteomes" id="UP000031512">
    <property type="component" value="Chromosome 3"/>
</dbReference>
<dbReference type="eggNOG" id="KOG4443">
    <property type="taxonomic scope" value="Eukaryota"/>
</dbReference>
<keyword evidence="7" id="KW-1185">Reference proteome</keyword>
<keyword evidence="3" id="KW-0862">Zinc</keyword>
<dbReference type="InterPro" id="IPR019787">
    <property type="entry name" value="Znf_PHD-finger"/>
</dbReference>
<dbReference type="KEGG" id="beq:BEWA_001270"/>
<dbReference type="PROSITE" id="PS50016">
    <property type="entry name" value="ZF_PHD_2"/>
    <property type="match status" value="2"/>
</dbReference>
<evidence type="ECO:0000259" key="5">
    <source>
        <dbReference type="PROSITE" id="PS50016"/>
    </source>
</evidence>
<reference evidence="6 7" key="1">
    <citation type="journal article" date="2012" name="BMC Genomics">
        <title>Comparative genomic analysis and phylogenetic position of Theileria equi.</title>
        <authorList>
            <person name="Kappmeyer L.S."/>
            <person name="Thiagarajan M."/>
            <person name="Herndon D.R."/>
            <person name="Ramsay J.D."/>
            <person name="Caler E."/>
            <person name="Djikeng A."/>
            <person name="Gillespie J.J."/>
            <person name="Lau A.O."/>
            <person name="Roalson E.H."/>
            <person name="Silva J.C."/>
            <person name="Silva M.G."/>
            <person name="Suarez C.E."/>
            <person name="Ueti M.W."/>
            <person name="Nene V.M."/>
            <person name="Mealey R.H."/>
            <person name="Knowles D.P."/>
            <person name="Brayton K.A."/>
        </authorList>
    </citation>
    <scope>NUCLEOTIDE SEQUENCE [LARGE SCALE GENOMIC DNA]</scope>
    <source>
        <strain evidence="6 7">WA</strain>
    </source>
</reference>
<accession>L0AYS4</accession>
<dbReference type="SUPFAM" id="SSF57903">
    <property type="entry name" value="FYVE/PHD zinc finger"/>
    <property type="match status" value="3"/>
</dbReference>
<feature type="domain" description="PHD-type" evidence="5">
    <location>
        <begin position="72"/>
        <end position="127"/>
    </location>
</feature>
<dbReference type="PROSITE" id="PS01359">
    <property type="entry name" value="ZF_PHD_1"/>
    <property type="match status" value="1"/>
</dbReference>
<dbReference type="GeneID" id="15806466"/>
<dbReference type="RefSeq" id="XP_004830386.1">
    <property type="nucleotide sequence ID" value="XM_004830329.1"/>
</dbReference>
<dbReference type="InterPro" id="IPR013083">
    <property type="entry name" value="Znf_RING/FYVE/PHD"/>
</dbReference>
<sequence length="238" mass="26818">MGDKSANTLEEDSSSDTDRIVRNEISCYSRSCKDLLNRNELLPCTKCRKCYHAKCCDPPISYLNAARYQWFCNRCKICAGCDDNSSKRDHTMLICDACDRSFHMECTKEKYSEVPKGAWFCDDCSICQICDIKLTERESNNPTNYSLEGNKLCTVCLFKKGLAQGFTLTQNDGEDCCCVCSKSTSMAATAGDSRVTCARCKQGAHTRCSQRQIRKPVLHIYEIATWICSNCAKIHTKT</sequence>
<dbReference type="STRING" id="1537102.L0AYS4"/>
<keyword evidence="2 4" id="KW-0863">Zinc-finger</keyword>
<evidence type="ECO:0000256" key="1">
    <source>
        <dbReference type="ARBA" id="ARBA00022723"/>
    </source>
</evidence>
<dbReference type="EMBL" id="CP001670">
    <property type="protein sequence ID" value="AFZ80720.1"/>
    <property type="molecule type" value="Genomic_DNA"/>
</dbReference>
<dbReference type="InterPro" id="IPR001965">
    <property type="entry name" value="Znf_PHD"/>
</dbReference>
<dbReference type="AlphaFoldDB" id="L0AYS4"/>